<evidence type="ECO:0000313" key="1">
    <source>
        <dbReference type="EMBL" id="AWG26906.1"/>
    </source>
</evidence>
<dbReference type="KEGG" id="fki:FK004_17550"/>
<dbReference type="RefSeq" id="WP_108738405.1">
    <property type="nucleotide sequence ID" value="NZ_CP020919.1"/>
</dbReference>
<protein>
    <recommendedName>
        <fullName evidence="3">SIMPL domain-containing protein</fullName>
    </recommendedName>
</protein>
<dbReference type="EMBL" id="CP020919">
    <property type="protein sequence ID" value="AWG26906.1"/>
    <property type="molecule type" value="Genomic_DNA"/>
</dbReference>
<evidence type="ECO:0008006" key="3">
    <source>
        <dbReference type="Google" id="ProtNLM"/>
    </source>
</evidence>
<dbReference type="OrthoDB" id="1118849at2"/>
<sequence length="227" mass="25220">MKTIIAIALTTISFTAFSQEKNFIDKPYIEVQGKADTLVVPDKIYISVSLLEKDTKGKKSVESLEKDMIGKMKQIGIDTDKNITIEDMSSNFKKYILKATDIQKSKSYSILVNSGKMASKVFIALEEIGISNATIEKAEYSGYKKMQLLLNSKAMINAKENAASYAKPGNQKVGNALFISNLQTAGNDTYSNRLTIRAMADSTDYESSLDFEKINIESEVMVRFALE</sequence>
<keyword evidence="2" id="KW-1185">Reference proteome</keyword>
<proteinExistence type="predicted"/>
<organism evidence="1 2">
    <name type="scientific">Flavobacterium kingsejongi</name>
    <dbReference type="NCBI Taxonomy" id="1678728"/>
    <lineage>
        <taxon>Bacteria</taxon>
        <taxon>Pseudomonadati</taxon>
        <taxon>Bacteroidota</taxon>
        <taxon>Flavobacteriia</taxon>
        <taxon>Flavobacteriales</taxon>
        <taxon>Flavobacteriaceae</taxon>
        <taxon>Flavobacterium</taxon>
    </lineage>
</organism>
<dbReference type="Gene3D" id="3.30.110.170">
    <property type="entry name" value="Protein of unknown function (DUF541), domain 1"/>
    <property type="match status" value="1"/>
</dbReference>
<dbReference type="InterPro" id="IPR007497">
    <property type="entry name" value="SIMPL/DUF541"/>
</dbReference>
<dbReference type="AlphaFoldDB" id="A0A2S1LTD7"/>
<dbReference type="Pfam" id="PF04402">
    <property type="entry name" value="SIMPL"/>
    <property type="match status" value="1"/>
</dbReference>
<reference evidence="1 2" key="1">
    <citation type="submission" date="2017-04" db="EMBL/GenBank/DDBJ databases">
        <title>Complete genome sequence of Flavobacterium kingsejong AJ004.</title>
        <authorList>
            <person name="Lee P.C."/>
        </authorList>
    </citation>
    <scope>NUCLEOTIDE SEQUENCE [LARGE SCALE GENOMIC DNA]</scope>
    <source>
        <strain evidence="1 2">AJ004</strain>
    </source>
</reference>
<name>A0A2S1LTD7_9FLAO</name>
<evidence type="ECO:0000313" key="2">
    <source>
        <dbReference type="Proteomes" id="UP000244677"/>
    </source>
</evidence>
<accession>A0A2S1LTD7</accession>
<gene>
    <name evidence="1" type="ORF">FK004_17550</name>
</gene>
<dbReference type="Proteomes" id="UP000244677">
    <property type="component" value="Chromosome"/>
</dbReference>